<dbReference type="Proteomes" id="UP000546162">
    <property type="component" value="Unassembled WGS sequence"/>
</dbReference>
<evidence type="ECO:0000313" key="2">
    <source>
        <dbReference type="Proteomes" id="UP000546162"/>
    </source>
</evidence>
<name>A0A7W7M587_9ACTN</name>
<evidence type="ECO:0000313" key="1">
    <source>
        <dbReference type="EMBL" id="MBB4737478.1"/>
    </source>
</evidence>
<keyword evidence="1" id="KW-0808">Transferase</keyword>
<sequence>MTRVLIVSNGVPGRPGVLTDALHRMRESGALVTLVSGAPAEKVALPGGGAAVHALRPAKQLPRPDKRAYPAAGKGRKLWLRARHDHRLRGLVRAADVLVALDQHAVHTVWQFARRNRAADAVFGLAPALRAVATRATEPGRYRLRRVLRAGPSPAVAAEALGERVDRLVERVARKGAGRRVLRDPRGRRAWRLLLGAPLLGDERRLRWTERVAGRLGELGLPGEAGLVRAAAARRARPSVATADSLEAAAQAEFAAGRIPVFLREAAAAQLHLADRALARDDLAEATRRFAKVIPLLFNRAVHFDSLTSPSARDPYRYLGDLHASATGQALAAPRGRRVPAAAPPAGRPHRLLFVTHTNVYFLTEIIERYRNRPDVEVRHLELTADPEVTLLGKQTGRLIRHQLSGASDYGDALRQVFAPDLAWADTVFVDWCLGHAAMLATLDPGTARVIVRLHSYEAFTVFPHLLDLSRVDDLVFVSEPLREFATAAVPRLRGPGAPRTPVVTNAARLDRYRRPKPDAARFTLGLVGVGAIAKDPRWAFQVLRELRRHDERYRLVLIGKDLDEGPNPTSAAYFADYAADLADLEGRGLLRRTGQTDDVPGALTEVGVVLSSSVRESFHLGLIEGAASGAVPVVRDWPFFAGQRAGARSIFPAGWVVRDPAEAVRRILAGTATADVWRAAGAAAAEHALATWDWSVTAGQYDELILGERLSPGPGSGAAGPPSAAR</sequence>
<accession>A0A7W7M587</accession>
<gene>
    <name evidence="1" type="ORF">BJY16_000937</name>
</gene>
<keyword evidence="2" id="KW-1185">Reference proteome</keyword>
<dbReference type="GO" id="GO:0016740">
    <property type="term" value="F:transferase activity"/>
    <property type="evidence" value="ECO:0007669"/>
    <property type="project" value="UniProtKB-KW"/>
</dbReference>
<protein>
    <submittedName>
        <fullName evidence="1">Glycosyltransferase involved in cell wall biosynthesis</fullName>
    </submittedName>
</protein>
<comment type="caution">
    <text evidence="1">The sequence shown here is derived from an EMBL/GenBank/DDBJ whole genome shotgun (WGS) entry which is preliminary data.</text>
</comment>
<organism evidence="1 2">
    <name type="scientific">Actinoplanes octamycinicus</name>
    <dbReference type="NCBI Taxonomy" id="135948"/>
    <lineage>
        <taxon>Bacteria</taxon>
        <taxon>Bacillati</taxon>
        <taxon>Actinomycetota</taxon>
        <taxon>Actinomycetes</taxon>
        <taxon>Micromonosporales</taxon>
        <taxon>Micromonosporaceae</taxon>
        <taxon>Actinoplanes</taxon>
    </lineage>
</organism>
<proteinExistence type="predicted"/>
<dbReference type="Gene3D" id="3.40.50.2000">
    <property type="entry name" value="Glycogen Phosphorylase B"/>
    <property type="match status" value="1"/>
</dbReference>
<dbReference type="EMBL" id="JACHNB010000001">
    <property type="protein sequence ID" value="MBB4737478.1"/>
    <property type="molecule type" value="Genomic_DNA"/>
</dbReference>
<dbReference type="AlphaFoldDB" id="A0A7W7M587"/>
<dbReference type="SUPFAM" id="SSF53756">
    <property type="entry name" value="UDP-Glycosyltransferase/glycogen phosphorylase"/>
    <property type="match status" value="1"/>
</dbReference>
<dbReference type="RefSeq" id="WP_185037889.1">
    <property type="nucleotide sequence ID" value="NZ_BAABFG010000005.1"/>
</dbReference>
<reference evidence="1 2" key="1">
    <citation type="submission" date="2020-08" db="EMBL/GenBank/DDBJ databases">
        <title>Sequencing the genomes of 1000 actinobacteria strains.</title>
        <authorList>
            <person name="Klenk H.-P."/>
        </authorList>
    </citation>
    <scope>NUCLEOTIDE SEQUENCE [LARGE SCALE GENOMIC DNA]</scope>
    <source>
        <strain evidence="1 2">DSM 45809</strain>
    </source>
</reference>